<name>S3C9E2_OPHP1</name>
<dbReference type="VEuPathDB" id="FungiDB:F503_07243"/>
<dbReference type="OrthoDB" id="5366531at2759"/>
<feature type="compositionally biased region" description="Basic residues" evidence="1">
    <location>
        <begin position="894"/>
        <end position="903"/>
    </location>
</feature>
<dbReference type="AlphaFoldDB" id="S3C9E2"/>
<feature type="region of interest" description="Disordered" evidence="1">
    <location>
        <begin position="819"/>
        <end position="908"/>
    </location>
</feature>
<accession>S3C9E2</accession>
<dbReference type="STRING" id="1262450.S3C9E2"/>
<evidence type="ECO:0000256" key="1">
    <source>
        <dbReference type="SAM" id="MobiDB-lite"/>
    </source>
</evidence>
<dbReference type="Proteomes" id="UP000016923">
    <property type="component" value="Unassembled WGS sequence"/>
</dbReference>
<feature type="compositionally biased region" description="Polar residues" evidence="1">
    <location>
        <begin position="836"/>
        <end position="849"/>
    </location>
</feature>
<organism evidence="2 3">
    <name type="scientific">Ophiostoma piceae (strain UAMH 11346)</name>
    <name type="common">Sap stain fungus</name>
    <dbReference type="NCBI Taxonomy" id="1262450"/>
    <lineage>
        <taxon>Eukaryota</taxon>
        <taxon>Fungi</taxon>
        <taxon>Dikarya</taxon>
        <taxon>Ascomycota</taxon>
        <taxon>Pezizomycotina</taxon>
        <taxon>Sordariomycetes</taxon>
        <taxon>Sordariomycetidae</taxon>
        <taxon>Ophiostomatales</taxon>
        <taxon>Ophiostomataceae</taxon>
        <taxon>Ophiostoma</taxon>
    </lineage>
</organism>
<feature type="compositionally biased region" description="Polar residues" evidence="1">
    <location>
        <begin position="860"/>
        <end position="891"/>
    </location>
</feature>
<proteinExistence type="predicted"/>
<feature type="compositionally biased region" description="Basic and acidic residues" evidence="1">
    <location>
        <begin position="94"/>
        <end position="105"/>
    </location>
</feature>
<dbReference type="eggNOG" id="ENOG502S1QC">
    <property type="taxonomic scope" value="Eukaryota"/>
</dbReference>
<gene>
    <name evidence="2" type="ORF">F503_07243</name>
</gene>
<evidence type="ECO:0000313" key="3">
    <source>
        <dbReference type="Proteomes" id="UP000016923"/>
    </source>
</evidence>
<dbReference type="HOGENOM" id="CLU_007655_1_0_1"/>
<dbReference type="EMBL" id="KE148147">
    <property type="protein sequence ID" value="EPE09467.1"/>
    <property type="molecule type" value="Genomic_DNA"/>
</dbReference>
<reference evidence="2 3" key="1">
    <citation type="journal article" date="2013" name="BMC Genomics">
        <title>The genome and transcriptome of the pine saprophyte Ophiostoma piceae, and a comparison with the bark beetle-associated pine pathogen Grosmannia clavigera.</title>
        <authorList>
            <person name="Haridas S."/>
            <person name="Wang Y."/>
            <person name="Lim L."/>
            <person name="Massoumi Alamouti S."/>
            <person name="Jackman S."/>
            <person name="Docking R."/>
            <person name="Robertson G."/>
            <person name="Birol I."/>
            <person name="Bohlmann J."/>
            <person name="Breuil C."/>
        </authorList>
    </citation>
    <scope>NUCLEOTIDE SEQUENCE [LARGE SCALE GENOMIC DNA]</scope>
    <source>
        <strain evidence="2 3">UAMH 11346</strain>
    </source>
</reference>
<sequence length="1058" mass="117329">MRGRPRPSAPPVEWAMRLASSRVGSAQRLSLAPASACPRSYCGHCGLRVKPEAPERAFSSAAGLPSENYSTRLRTRRPPSRQYSTFISNILPGQHRDDSARHRSESSTSRSGSIPDSHVLGHLRRRGPFLPAIKSGDSALQPGEAPLQPRPAKHHHDKLVLSADHYGKWSKLLFDYDQLMFEAGLSTESSHQRPHARRSVDSPEHAADISLWSAIFNFAQRRGGTKDALIVWQEIFQLKQLYQVGGTVARVFWESVLAAALENELFLESTWAYAEWMQDTHGVVWPKYYESIVTHFLDAGDYERALRWHVRLSPHFSIPKRNFFAMLKGFLLDGGADAELHQTLQHIYATSRHRSLYDTVVPLLWSQGNSAMARAWRDTLVANGDLPSSTASRPFLQFLHGYYPETTLYPQEETIMHSRLDTSAETDGASRGTRAGLTPAPGSHTNLFHFMNQVHGETFGIKEKKVFDDKMGSKWFATKFVSLDTAINFLYTLGISEIGPLSLQSIALREGTPAGVLHRLEQLEQSQISIGKSSYSTAIRHLAQTGDAETLLELLQSMIEPEVFDNIVLQRQVMGMASFKGDWKTYRMILVVRVATSDASIGTSSNRVLLTCLERGKKALVLKLLDEFAAREYEIFPSTCQEINRHILRNTMPVFDKNNPPDVDFYAALCRRMAAMRLPVATQAWRNILYILGRNGRLYKTENTALSIVRSYIGLQKRGVGRPMAAAAAATIQPAPDTLAMPSVALSDETSAFKVYVGDVPTIFKGEEKPLEGDIGYRLLPRDLPRNHPLHPLSLVFEEKLIRSLVRWYFHRMGSYRQGKLPPLKLPKPSPPGISESPQSLDLTESTGAPQIPQEPTAEQHASTNTPSITSAALTGSRPEQSPVDASNNGVAKTKPRKPKKQRLTIPPKDPVNYSFAAGIRLIAMLRDRGVDVSVENVRSETLLCILAVFGPDSTVSRVWKPARAMNQATISEVKILCDAAWSDSTTGKPATAVAAETLLPPVSVIEAALEALVPVSSDFTSQISKPGAKSDWRQESQDVFFNAVRQPAGYHEDSHGA</sequence>
<feature type="region of interest" description="Disordered" evidence="1">
    <location>
        <begin position="69"/>
        <end position="155"/>
    </location>
</feature>
<protein>
    <submittedName>
        <fullName evidence="2">Pentatricopeptide repeat domain-containing protein</fullName>
    </submittedName>
</protein>
<keyword evidence="3" id="KW-1185">Reference proteome</keyword>
<evidence type="ECO:0000313" key="2">
    <source>
        <dbReference type="EMBL" id="EPE09467.1"/>
    </source>
</evidence>